<organism evidence="2">
    <name type="scientific">Siphoviridae sp. ctnhN1</name>
    <dbReference type="NCBI Taxonomy" id="2827589"/>
    <lineage>
        <taxon>Viruses</taxon>
        <taxon>Duplodnaviria</taxon>
        <taxon>Heunggongvirae</taxon>
        <taxon>Uroviricota</taxon>
        <taxon>Caudoviricetes</taxon>
    </lineage>
</organism>
<proteinExistence type="predicted"/>
<feature type="compositionally biased region" description="Basic and acidic residues" evidence="1">
    <location>
        <begin position="1"/>
        <end position="11"/>
    </location>
</feature>
<feature type="compositionally biased region" description="Basic and acidic residues" evidence="1">
    <location>
        <begin position="22"/>
        <end position="32"/>
    </location>
</feature>
<feature type="region of interest" description="Disordered" evidence="1">
    <location>
        <begin position="61"/>
        <end position="94"/>
    </location>
</feature>
<dbReference type="EMBL" id="BK015865">
    <property type="protein sequence ID" value="DAD70430.1"/>
    <property type="molecule type" value="Genomic_DNA"/>
</dbReference>
<name>A0A8S5LKC4_9CAUD</name>
<accession>A0A8S5LKC4</accession>
<reference evidence="2" key="1">
    <citation type="journal article" date="2021" name="Proc. Natl. Acad. Sci. U.S.A.">
        <title>A Catalog of Tens of Thousands of Viruses from Human Metagenomes Reveals Hidden Associations with Chronic Diseases.</title>
        <authorList>
            <person name="Tisza M.J."/>
            <person name="Buck C.B."/>
        </authorList>
    </citation>
    <scope>NUCLEOTIDE SEQUENCE</scope>
    <source>
        <strain evidence="2">CtnhN1</strain>
    </source>
</reference>
<evidence type="ECO:0000313" key="2">
    <source>
        <dbReference type="EMBL" id="DAD70430.1"/>
    </source>
</evidence>
<sequence>MDCDGRMELDRSTTASRNSRKLAADRGELRAKKREENLPFLPPLFFFPLNPFIISPPIIHQKKRKEKIKKERAGAPRAPLERKNYDKRGGDECH</sequence>
<feature type="region of interest" description="Disordered" evidence="1">
    <location>
        <begin position="1"/>
        <end position="32"/>
    </location>
</feature>
<protein>
    <submittedName>
        <fullName evidence="2">Uncharacterized protein</fullName>
    </submittedName>
</protein>
<evidence type="ECO:0000256" key="1">
    <source>
        <dbReference type="SAM" id="MobiDB-lite"/>
    </source>
</evidence>
<feature type="compositionally biased region" description="Basic and acidic residues" evidence="1">
    <location>
        <begin position="68"/>
        <end position="94"/>
    </location>
</feature>